<protein>
    <submittedName>
        <fullName evidence="2">Protein-disulfide reductase DsbD domain-containing protein</fullName>
    </submittedName>
</protein>
<dbReference type="KEGG" id="mflg:ABS361_13630"/>
<name>A0AAU7X5T7_9HYPH</name>
<dbReference type="RefSeq" id="WP_407048242.1">
    <property type="nucleotide sequence ID" value="NZ_CP158568.1"/>
</dbReference>
<proteinExistence type="predicted"/>
<organism evidence="2">
    <name type="scientific">Methyloraptor flagellatus</name>
    <dbReference type="NCBI Taxonomy" id="3162530"/>
    <lineage>
        <taxon>Bacteria</taxon>
        <taxon>Pseudomonadati</taxon>
        <taxon>Pseudomonadota</taxon>
        <taxon>Alphaproteobacteria</taxon>
        <taxon>Hyphomicrobiales</taxon>
        <taxon>Ancalomicrobiaceae</taxon>
        <taxon>Methyloraptor</taxon>
    </lineage>
</organism>
<reference evidence="2" key="1">
    <citation type="submission" date="2024-06" db="EMBL/GenBank/DDBJ databases">
        <title>Methylostella associata gen. nov., sp. nov., a novel Ancalomicrobiaceae-affiliated facultatively methylotrophic bacteria that feed on methanotrophs of the genus Methylococcus.</title>
        <authorList>
            <person name="Saltykova V."/>
            <person name="Danilova O.V."/>
            <person name="Oshkin I.Y."/>
            <person name="Belova S.E."/>
            <person name="Pimenov N.V."/>
            <person name="Dedysh S.N."/>
        </authorList>
    </citation>
    <scope>NUCLEOTIDE SEQUENCE</scope>
    <source>
        <strain evidence="2">S20</strain>
    </source>
</reference>
<accession>A0AAU7X5T7</accession>
<dbReference type="EMBL" id="CP158568">
    <property type="protein sequence ID" value="XBY43140.1"/>
    <property type="molecule type" value="Genomic_DNA"/>
</dbReference>
<feature type="domain" description="Thiol:disulfide interchange protein DsbD N-terminal" evidence="1">
    <location>
        <begin position="3"/>
        <end position="104"/>
    </location>
</feature>
<evidence type="ECO:0000313" key="2">
    <source>
        <dbReference type="EMBL" id="XBY43140.1"/>
    </source>
</evidence>
<gene>
    <name evidence="2" type="ORF">ABS361_13630</name>
</gene>
<dbReference type="AlphaFoldDB" id="A0AAU7X5T7"/>
<evidence type="ECO:0000259" key="1">
    <source>
        <dbReference type="Pfam" id="PF11412"/>
    </source>
</evidence>
<dbReference type="Pfam" id="PF11412">
    <property type="entry name" value="DsbD_N"/>
    <property type="match status" value="1"/>
</dbReference>
<dbReference type="InterPro" id="IPR028250">
    <property type="entry name" value="DsbDN"/>
</dbReference>
<sequence length="227" mass="23597">MQKAGVSIALAPHWKTYWRYPGDAGIPPVIDWQGSENVKAVAVRFPAPIRFGTDGLESIGYTAPVILPIEVTLADPSKPARLDVTVLAGICKDICLPAQTKLSLPLAPTAPADPALDAAFARVPEPLPAGTTAPLSVAAIERDAKTTPESVIATVRVPAGAQGLDLFVEGPEGWALPLPAREADRGGLASFRFALDGLPTGAKAAGADLRFTVVTAGRGVEQTLRLP</sequence>